<keyword evidence="1" id="KW-0378">Hydrolase</keyword>
<evidence type="ECO:0000256" key="1">
    <source>
        <dbReference type="ARBA" id="ARBA00022801"/>
    </source>
</evidence>
<dbReference type="RefSeq" id="WP_149545258.1">
    <property type="nucleotide sequence ID" value="NZ_VTPS01000009.1"/>
</dbReference>
<comment type="caution">
    <text evidence="3">The sequence shown here is derived from an EMBL/GenBank/DDBJ whole genome shotgun (WGS) entry which is preliminary data.</text>
</comment>
<dbReference type="Gene3D" id="3.90.320.10">
    <property type="match status" value="1"/>
</dbReference>
<keyword evidence="4" id="KW-1185">Reference proteome</keyword>
<sequence length="390" mass="43957">MKNIEAQVPVAEHALLSASGAHKWLVCTPSARLEETFPETTSEYAEEGRLAHQIAELKLRKHFIEPMKAKTFNNKLKELKENPLFQEEMLNHVDEYFNYVYKIALNYPSTPYVTIEKKLDYSAYVPEGFGTGDCIIIGGDTLHIIDFKYGKGVPVSAEDNPQMKLYALGALSAYSILYSIKKVKMSIVQPRLDSISEWEISAADLLAWGESIKPIAQKAFNGEGDYVPGEHCRFCRAKALCRARAEFNMSLESYNMMKPPIISNQEVGEILIKAQDLVKWVKDLEEYALSECLAGNDIPGWKAIEGRSVRQFTDQEAAFKVLMANGIDEAMLYERKPLTLASVEKLLGKAKFKELLDAYVETPPGKPTLVPESDKREPIRRISAEEDFKS</sequence>
<reference evidence="3 4" key="1">
    <citation type="submission" date="2019-08" db="EMBL/GenBank/DDBJ databases">
        <title>Calorimonas adulescens gen. nov., sp. nov., an anaerobic thermophilic bacterium from Sakhalin hot spring.</title>
        <authorList>
            <person name="Khomyakova M.A."/>
            <person name="Merkel A.Y."/>
            <person name="Novikov A."/>
            <person name="Bonch-Osmolovskaya E.A."/>
            <person name="Slobodkin A.I."/>
        </authorList>
    </citation>
    <scope>NUCLEOTIDE SEQUENCE [LARGE SCALE GENOMIC DNA]</scope>
    <source>
        <strain evidence="3 4">A05MB</strain>
    </source>
</reference>
<feature type="region of interest" description="Disordered" evidence="2">
    <location>
        <begin position="362"/>
        <end position="390"/>
    </location>
</feature>
<dbReference type="InterPro" id="IPR011604">
    <property type="entry name" value="PDDEXK-like_dom_sf"/>
</dbReference>
<evidence type="ECO:0000256" key="2">
    <source>
        <dbReference type="SAM" id="MobiDB-lite"/>
    </source>
</evidence>
<evidence type="ECO:0000313" key="4">
    <source>
        <dbReference type="Proteomes" id="UP000322976"/>
    </source>
</evidence>
<proteinExistence type="predicted"/>
<evidence type="ECO:0000313" key="3">
    <source>
        <dbReference type="EMBL" id="TZE81984.1"/>
    </source>
</evidence>
<protein>
    <submittedName>
        <fullName evidence="3">DUF2800 domain-containing protein</fullName>
    </submittedName>
</protein>
<dbReference type="Pfam" id="PF10926">
    <property type="entry name" value="DUF2800"/>
    <property type="match status" value="1"/>
</dbReference>
<accession>A0A5D8QCZ5</accession>
<organism evidence="3 4">
    <name type="scientific">Calorimonas adulescens</name>
    <dbReference type="NCBI Taxonomy" id="2606906"/>
    <lineage>
        <taxon>Bacteria</taxon>
        <taxon>Bacillati</taxon>
        <taxon>Bacillota</taxon>
        <taxon>Clostridia</taxon>
        <taxon>Thermoanaerobacterales</taxon>
        <taxon>Thermoanaerobacteraceae</taxon>
        <taxon>Calorimonas</taxon>
    </lineage>
</organism>
<dbReference type="InterPro" id="IPR021229">
    <property type="entry name" value="DUF2800"/>
</dbReference>
<feature type="compositionally biased region" description="Basic and acidic residues" evidence="2">
    <location>
        <begin position="372"/>
        <end position="390"/>
    </location>
</feature>
<name>A0A5D8QCZ5_9THEO</name>
<dbReference type="Proteomes" id="UP000322976">
    <property type="component" value="Unassembled WGS sequence"/>
</dbReference>
<gene>
    <name evidence="3" type="ORF">FWJ32_07045</name>
</gene>
<dbReference type="EMBL" id="VTPS01000009">
    <property type="protein sequence ID" value="TZE81984.1"/>
    <property type="molecule type" value="Genomic_DNA"/>
</dbReference>
<dbReference type="AlphaFoldDB" id="A0A5D8QCZ5"/>
<dbReference type="GO" id="GO:0016787">
    <property type="term" value="F:hydrolase activity"/>
    <property type="evidence" value="ECO:0007669"/>
    <property type="project" value="UniProtKB-KW"/>
</dbReference>